<dbReference type="OMA" id="WHTHRRA"/>
<evidence type="ECO:0000256" key="8">
    <source>
        <dbReference type="ARBA" id="ARBA00022884"/>
    </source>
</evidence>
<evidence type="ECO:0000313" key="14">
    <source>
        <dbReference type="EMBL" id="KNE56752.1"/>
    </source>
</evidence>
<dbReference type="SMART" id="SM00343">
    <property type="entry name" value="ZnF_C2HC"/>
    <property type="match status" value="1"/>
</dbReference>
<feature type="zinc finger region" description="C3H1-type" evidence="10">
    <location>
        <begin position="117"/>
        <end position="144"/>
    </location>
</feature>
<dbReference type="SUPFAM" id="SSF57756">
    <property type="entry name" value="Retrovirus zinc finger-like domains"/>
    <property type="match status" value="1"/>
</dbReference>
<dbReference type="PANTHER" id="PTHR23102:SF24">
    <property type="entry name" value="CLEAVAGE AND POLYADENYLATION SPECIFICITY FACTOR SUBUNIT 4"/>
    <property type="match status" value="1"/>
</dbReference>
<gene>
    <name evidence="14" type="ORF">AMAG_02531</name>
</gene>
<dbReference type="STRING" id="578462.A0A0L0S2E1"/>
<dbReference type="GO" id="GO:0003723">
    <property type="term" value="F:RNA binding"/>
    <property type="evidence" value="ECO:0007669"/>
    <property type="project" value="UniProtKB-UniRule"/>
</dbReference>
<comment type="function">
    <text evidence="11">Component of the cleavage factor I (CF I) involved in pre-mRNA 3'-end processing.</text>
</comment>
<keyword evidence="4 10" id="KW-0479">Metal-binding</keyword>
<feature type="zinc finger region" description="C3H1-type" evidence="10">
    <location>
        <begin position="89"/>
        <end position="116"/>
    </location>
</feature>
<organism evidence="14 15">
    <name type="scientific">Allomyces macrogynus (strain ATCC 38327)</name>
    <name type="common">Allomyces javanicus var. macrogynus</name>
    <dbReference type="NCBI Taxonomy" id="578462"/>
    <lineage>
        <taxon>Eukaryota</taxon>
        <taxon>Fungi</taxon>
        <taxon>Fungi incertae sedis</taxon>
        <taxon>Blastocladiomycota</taxon>
        <taxon>Blastocladiomycetes</taxon>
        <taxon>Blastocladiales</taxon>
        <taxon>Blastocladiaceae</taxon>
        <taxon>Allomyces</taxon>
    </lineage>
</organism>
<keyword evidence="5 11" id="KW-0677">Repeat</keyword>
<accession>A0A0L0S2E1</accession>
<dbReference type="SUPFAM" id="SSF90229">
    <property type="entry name" value="CCCH zinc finger"/>
    <property type="match status" value="1"/>
</dbReference>
<keyword evidence="8 11" id="KW-0694">RNA-binding</keyword>
<dbReference type="GO" id="GO:0008270">
    <property type="term" value="F:zinc ion binding"/>
    <property type="evidence" value="ECO:0007669"/>
    <property type="project" value="UniProtKB-KW"/>
</dbReference>
<dbReference type="InterPro" id="IPR001878">
    <property type="entry name" value="Znf_CCHC"/>
</dbReference>
<evidence type="ECO:0000256" key="2">
    <source>
        <dbReference type="ARBA" id="ARBA00008907"/>
    </source>
</evidence>
<dbReference type="SMART" id="SM00356">
    <property type="entry name" value="ZnF_C3H1"/>
    <property type="match status" value="5"/>
</dbReference>
<evidence type="ECO:0000256" key="4">
    <source>
        <dbReference type="ARBA" id="ARBA00022723"/>
    </source>
</evidence>
<evidence type="ECO:0000256" key="10">
    <source>
        <dbReference type="PROSITE-ProRule" id="PRU00723"/>
    </source>
</evidence>
<dbReference type="InterPro" id="IPR036855">
    <property type="entry name" value="Znf_CCCH_sf"/>
</dbReference>
<evidence type="ECO:0000256" key="11">
    <source>
        <dbReference type="RuleBase" id="RU369008"/>
    </source>
</evidence>
<reference evidence="15" key="2">
    <citation type="submission" date="2009-11" db="EMBL/GenBank/DDBJ databases">
        <title>The Genome Sequence of Allomyces macrogynus strain ATCC 38327.</title>
        <authorList>
            <consortium name="The Broad Institute Genome Sequencing Platform"/>
            <person name="Russ C."/>
            <person name="Cuomo C."/>
            <person name="Shea T."/>
            <person name="Young S.K."/>
            <person name="Zeng Q."/>
            <person name="Koehrsen M."/>
            <person name="Haas B."/>
            <person name="Borodovsky M."/>
            <person name="Guigo R."/>
            <person name="Alvarado L."/>
            <person name="Berlin A."/>
            <person name="Borenstein D."/>
            <person name="Chen Z."/>
            <person name="Engels R."/>
            <person name="Freedman E."/>
            <person name="Gellesch M."/>
            <person name="Goldberg J."/>
            <person name="Griggs A."/>
            <person name="Gujja S."/>
            <person name="Heiman D."/>
            <person name="Hepburn T."/>
            <person name="Howarth C."/>
            <person name="Jen D."/>
            <person name="Larson L."/>
            <person name="Lewis B."/>
            <person name="Mehta T."/>
            <person name="Park D."/>
            <person name="Pearson M."/>
            <person name="Roberts A."/>
            <person name="Saif S."/>
            <person name="Shenoy N."/>
            <person name="Sisk P."/>
            <person name="Stolte C."/>
            <person name="Sykes S."/>
            <person name="Walk T."/>
            <person name="White J."/>
            <person name="Yandava C."/>
            <person name="Burger G."/>
            <person name="Gray M.W."/>
            <person name="Holland P.W.H."/>
            <person name="King N."/>
            <person name="Lang F.B.F."/>
            <person name="Roger A.J."/>
            <person name="Ruiz-Trillo I."/>
            <person name="Lander E."/>
            <person name="Nusbaum C."/>
        </authorList>
    </citation>
    <scope>NUCLEOTIDE SEQUENCE [LARGE SCALE GENOMIC DNA]</scope>
    <source>
        <strain evidence="15">ATCC 38327</strain>
    </source>
</reference>
<feature type="domain" description="C3H1-type" evidence="12">
    <location>
        <begin position="117"/>
        <end position="144"/>
    </location>
</feature>
<dbReference type="InterPro" id="IPR000571">
    <property type="entry name" value="Znf_CCCH"/>
</dbReference>
<evidence type="ECO:0000256" key="9">
    <source>
        <dbReference type="ARBA" id="ARBA00023242"/>
    </source>
</evidence>
<dbReference type="Gene3D" id="4.10.1000.10">
    <property type="entry name" value="Zinc finger, CCCH-type"/>
    <property type="match status" value="2"/>
</dbReference>
<dbReference type="Pfam" id="PF18345">
    <property type="entry name" value="zf_CCCH_4"/>
    <property type="match status" value="1"/>
</dbReference>
<keyword evidence="7 10" id="KW-0862">Zinc</keyword>
<comment type="subcellular location">
    <subcellularLocation>
        <location evidence="1 11">Nucleus</location>
    </subcellularLocation>
</comment>
<dbReference type="InterPro" id="IPR036875">
    <property type="entry name" value="Znf_CCHC_sf"/>
</dbReference>
<proteinExistence type="inferred from homology"/>
<dbReference type="Gene3D" id="4.10.60.10">
    <property type="entry name" value="Zinc finger, CCHC-type"/>
    <property type="match status" value="1"/>
</dbReference>
<dbReference type="VEuPathDB" id="FungiDB:AMAG_02531"/>
<dbReference type="PROSITE" id="PS50158">
    <property type="entry name" value="ZF_CCHC"/>
    <property type="match status" value="1"/>
</dbReference>
<dbReference type="InterPro" id="IPR045348">
    <property type="entry name" value="CPSF4/Yth1"/>
</dbReference>
<evidence type="ECO:0000259" key="12">
    <source>
        <dbReference type="PROSITE" id="PS50103"/>
    </source>
</evidence>
<keyword evidence="3 11" id="KW-0507">mRNA processing</keyword>
<dbReference type="eggNOG" id="KOG1040">
    <property type="taxonomic scope" value="Eukaryota"/>
</dbReference>
<evidence type="ECO:0000256" key="5">
    <source>
        <dbReference type="ARBA" id="ARBA00022737"/>
    </source>
</evidence>
<dbReference type="PANTHER" id="PTHR23102">
    <property type="entry name" value="CLEAVAGE AND POLYADENYLATION SPECIFICITY FACTOR SUBUNIT 4-RELATED"/>
    <property type="match status" value="1"/>
</dbReference>
<name>A0A0L0S2E1_ALLM3</name>
<comment type="similarity">
    <text evidence="2 11">Belongs to the CPSF4/YTH1 family.</text>
</comment>
<evidence type="ECO:0000256" key="6">
    <source>
        <dbReference type="ARBA" id="ARBA00022771"/>
    </source>
</evidence>
<protein>
    <recommendedName>
        <fullName evidence="11">mRNA 3'-end-processing protein</fullName>
    </recommendedName>
</protein>
<keyword evidence="9 11" id="KW-0539">Nucleus</keyword>
<evidence type="ECO:0000313" key="15">
    <source>
        <dbReference type="Proteomes" id="UP000054350"/>
    </source>
</evidence>
<evidence type="ECO:0000259" key="13">
    <source>
        <dbReference type="PROSITE" id="PS50158"/>
    </source>
</evidence>
<evidence type="ECO:0000256" key="1">
    <source>
        <dbReference type="ARBA" id="ARBA00004123"/>
    </source>
</evidence>
<feature type="domain" description="C3H1-type" evidence="12">
    <location>
        <begin position="89"/>
        <end position="116"/>
    </location>
</feature>
<dbReference type="GO" id="GO:0031124">
    <property type="term" value="P:mRNA 3'-end processing"/>
    <property type="evidence" value="ECO:0007669"/>
    <property type="project" value="UniProtKB-UniRule"/>
</dbReference>
<dbReference type="AlphaFoldDB" id="A0A0L0S2E1"/>
<keyword evidence="6 10" id="KW-0863">Zinc-finger</keyword>
<dbReference type="EMBL" id="GG745330">
    <property type="protein sequence ID" value="KNE56752.1"/>
    <property type="molecule type" value="Genomic_DNA"/>
</dbReference>
<dbReference type="OrthoDB" id="1914176at2759"/>
<reference evidence="14 15" key="1">
    <citation type="submission" date="2009-11" db="EMBL/GenBank/DDBJ databases">
        <title>Annotation of Allomyces macrogynus ATCC 38327.</title>
        <authorList>
            <consortium name="The Broad Institute Genome Sequencing Platform"/>
            <person name="Russ C."/>
            <person name="Cuomo C."/>
            <person name="Burger G."/>
            <person name="Gray M.W."/>
            <person name="Holland P.W.H."/>
            <person name="King N."/>
            <person name="Lang F.B.F."/>
            <person name="Roger A.J."/>
            <person name="Ruiz-Trillo I."/>
            <person name="Young S.K."/>
            <person name="Zeng Q."/>
            <person name="Gargeya S."/>
            <person name="Fitzgerald M."/>
            <person name="Haas B."/>
            <person name="Abouelleil A."/>
            <person name="Alvarado L."/>
            <person name="Arachchi H.M."/>
            <person name="Berlin A."/>
            <person name="Chapman S.B."/>
            <person name="Gearin G."/>
            <person name="Goldberg J."/>
            <person name="Griggs A."/>
            <person name="Gujja S."/>
            <person name="Hansen M."/>
            <person name="Heiman D."/>
            <person name="Howarth C."/>
            <person name="Larimer J."/>
            <person name="Lui A."/>
            <person name="MacDonald P.J.P."/>
            <person name="McCowen C."/>
            <person name="Montmayeur A."/>
            <person name="Murphy C."/>
            <person name="Neiman D."/>
            <person name="Pearson M."/>
            <person name="Priest M."/>
            <person name="Roberts A."/>
            <person name="Saif S."/>
            <person name="Shea T."/>
            <person name="Sisk P."/>
            <person name="Stolte C."/>
            <person name="Sykes S."/>
            <person name="Wortman J."/>
            <person name="Nusbaum C."/>
            <person name="Birren B."/>
        </authorList>
    </citation>
    <scope>NUCLEOTIDE SEQUENCE [LARGE SCALE GENOMIC DNA]</scope>
    <source>
        <strain evidence="14 15">ATCC 38327</strain>
    </source>
</reference>
<dbReference type="Pfam" id="PF14608">
    <property type="entry name" value="zf-CCCH_2"/>
    <property type="match status" value="3"/>
</dbReference>
<dbReference type="Proteomes" id="UP000054350">
    <property type="component" value="Unassembled WGS sequence"/>
</dbReference>
<dbReference type="FunFam" id="4.10.1000.10:FF:000012">
    <property type="entry name" value="cleavage and polyadenylation specificity factor subunit 4"/>
    <property type="match status" value="1"/>
</dbReference>
<keyword evidence="15" id="KW-1185">Reference proteome</keyword>
<feature type="zinc finger region" description="C3H1-type" evidence="10">
    <location>
        <begin position="34"/>
        <end position="59"/>
    </location>
</feature>
<dbReference type="Pfam" id="PF00098">
    <property type="entry name" value="zf-CCHC"/>
    <property type="match status" value="1"/>
</dbReference>
<evidence type="ECO:0000256" key="7">
    <source>
        <dbReference type="ARBA" id="ARBA00022833"/>
    </source>
</evidence>
<dbReference type="PROSITE" id="PS50103">
    <property type="entry name" value="ZF_C3H1"/>
    <property type="match status" value="5"/>
</dbReference>
<sequence length="235" mass="26079">MPPPVSLDALTATDSIAFDFEDYIATERGISLSLERVPVCRNHLRGGCSLGNACPLRHPAPGKRVVCKHWLRGLCKKGDACEFLHEYNMNKMPECWFFAKYGECSNPDCVYLHIDPSVKRRECPWFARGFCKHGPHCKHRHVKKVPCLLYLAGFCPDGPNCANGHPKFEVSTVDDDEFADAALPPGGSATNPTGGPRGSGNHNGAFDHIVCFKCGRKGHFANHCPLRAQHHQRQF</sequence>
<feature type="zinc finger region" description="C3H1-type" evidence="10">
    <location>
        <begin position="146"/>
        <end position="168"/>
    </location>
</feature>
<feature type="domain" description="C3H1-type" evidence="12">
    <location>
        <begin position="34"/>
        <end position="59"/>
    </location>
</feature>
<dbReference type="GO" id="GO:0005634">
    <property type="term" value="C:nucleus"/>
    <property type="evidence" value="ECO:0007669"/>
    <property type="project" value="UniProtKB-SubCell"/>
</dbReference>
<feature type="domain" description="C3H1-type" evidence="12">
    <location>
        <begin position="61"/>
        <end position="88"/>
    </location>
</feature>
<feature type="zinc finger region" description="C3H1-type" evidence="10">
    <location>
        <begin position="61"/>
        <end position="88"/>
    </location>
</feature>
<evidence type="ECO:0000256" key="3">
    <source>
        <dbReference type="ARBA" id="ARBA00022664"/>
    </source>
</evidence>
<feature type="domain" description="C3H1-type" evidence="12">
    <location>
        <begin position="146"/>
        <end position="168"/>
    </location>
</feature>
<feature type="domain" description="CCHC-type" evidence="13">
    <location>
        <begin position="211"/>
        <end position="225"/>
    </location>
</feature>